<accession>A0A0K1P8F1</accession>
<dbReference type="KEGG" id="stur:STURON_00931"/>
<evidence type="ECO:0008006" key="4">
    <source>
        <dbReference type="Google" id="ProtNLM"/>
    </source>
</evidence>
<feature type="transmembrane region" description="Helical" evidence="1">
    <location>
        <begin position="12"/>
        <end position="37"/>
    </location>
</feature>
<gene>
    <name evidence="2" type="ORF">STURON_00931</name>
</gene>
<dbReference type="STRING" id="216946.STURO_v1c09260"/>
<feature type="transmembrane region" description="Helical" evidence="1">
    <location>
        <begin position="100"/>
        <end position="127"/>
    </location>
</feature>
<evidence type="ECO:0000313" key="3">
    <source>
        <dbReference type="Proteomes" id="UP000067243"/>
    </source>
</evidence>
<dbReference type="RefSeq" id="WP_075048742.1">
    <property type="nucleotide sequence ID" value="NZ_CP012328.1"/>
</dbReference>
<protein>
    <recommendedName>
        <fullName evidence="4">ABC transporter permease</fullName>
    </recommendedName>
</protein>
<keyword evidence="1" id="KW-0472">Membrane</keyword>
<organism evidence="2 3">
    <name type="scientific">Spiroplasma turonicum</name>
    <dbReference type="NCBI Taxonomy" id="216946"/>
    <lineage>
        <taxon>Bacteria</taxon>
        <taxon>Bacillati</taxon>
        <taxon>Mycoplasmatota</taxon>
        <taxon>Mollicutes</taxon>
        <taxon>Entomoplasmatales</taxon>
        <taxon>Spiroplasmataceae</taxon>
        <taxon>Spiroplasma</taxon>
    </lineage>
</organism>
<keyword evidence="1" id="KW-0812">Transmembrane</keyword>
<sequence>MLQIIKIEAFKYIKNPFGIIFGFGFPIMWTLIFGFVWGKETYFNQTTGQNTLLMNILFPPLSIMAILSFSVSSVSITMCSNRIEKRNKLISLARVTKYQYILSLAFTYFLLYFFVFLICIIIAISAFNLATSALW</sequence>
<dbReference type="Proteomes" id="UP000067243">
    <property type="component" value="Chromosome"/>
</dbReference>
<reference evidence="2 3" key="1">
    <citation type="journal article" date="2015" name="Genome Announc.">
        <title>Complete Genome Sequence of Spiroplasma turonicum Strain Tab4cT, a Parasite of a Horse Fly, Haematopota sp. (Diptera: Tabanidae).</title>
        <authorList>
            <person name="Davis R.E."/>
            <person name="Shao J."/>
            <person name="Zhao Y."/>
            <person name="Gasparich G.E."/>
            <person name="Gaynor B.J."/>
            <person name="Donofrio N."/>
        </authorList>
    </citation>
    <scope>NUCLEOTIDE SEQUENCE [LARGE SCALE GENOMIC DNA]</scope>
    <source>
        <strain evidence="2 3">Tab4c</strain>
    </source>
</reference>
<evidence type="ECO:0000256" key="1">
    <source>
        <dbReference type="SAM" id="Phobius"/>
    </source>
</evidence>
<dbReference type="PATRIC" id="fig|216946.3.peg.961"/>
<feature type="transmembrane region" description="Helical" evidence="1">
    <location>
        <begin position="57"/>
        <end position="79"/>
    </location>
</feature>
<dbReference type="EMBL" id="CP012328">
    <property type="protein sequence ID" value="AKU80177.1"/>
    <property type="molecule type" value="Genomic_DNA"/>
</dbReference>
<dbReference type="AlphaFoldDB" id="A0A0K1P8F1"/>
<evidence type="ECO:0000313" key="2">
    <source>
        <dbReference type="EMBL" id="AKU80177.1"/>
    </source>
</evidence>
<name>A0A0K1P8F1_9MOLU</name>
<keyword evidence="3" id="KW-1185">Reference proteome</keyword>
<dbReference type="OrthoDB" id="389221at2"/>
<keyword evidence="1" id="KW-1133">Transmembrane helix</keyword>
<proteinExistence type="predicted"/>